<reference evidence="1" key="1">
    <citation type="submission" date="2012-12" db="EMBL/GenBank/DDBJ databases">
        <title>Identification and characterization of a phenylalanine ammonia-lyase gene family in Isatis indigotica Fort.</title>
        <authorList>
            <person name="Liu Q."/>
            <person name="Chen J."/>
            <person name="Zhou X."/>
            <person name="Di P."/>
            <person name="Xiao Y."/>
            <person name="Xuan H."/>
            <person name="Zhang L."/>
            <person name="Chen W."/>
        </authorList>
    </citation>
    <scope>NUCLEOTIDE SEQUENCE</scope>
    <source>
        <tissue evidence="1">Salivary gland</tissue>
    </source>
</reference>
<dbReference type="SUPFAM" id="SSF50814">
    <property type="entry name" value="Lipocalins"/>
    <property type="match status" value="1"/>
</dbReference>
<proteinExistence type="evidence at transcript level"/>
<protein>
    <submittedName>
        <fullName evidence="1">Putative secreted protein</fullName>
    </submittedName>
</protein>
<sequence>MNEFQMISEVLYHIPEANVYASTPEEAQGKRLCGINTYKVFPDSAELALRMIISGKNESIYRVSRYQSDMNAISPTQISLPDPYGLMRVLLSDFKNCYVLKKVNSNKNDAPFCELFVKNNTNPITHLDECWLVFLAFCGYPKAIYNETSCYSK</sequence>
<dbReference type="Gene3D" id="2.40.128.20">
    <property type="match status" value="1"/>
</dbReference>
<dbReference type="AlphaFoldDB" id="A0A0K8RA43"/>
<dbReference type="EMBL" id="GADI01005852">
    <property type="protein sequence ID" value="JAA67956.1"/>
    <property type="molecule type" value="mRNA"/>
</dbReference>
<name>A0A0K8RA43_IXORI</name>
<organism evidence="1">
    <name type="scientific">Ixodes ricinus</name>
    <name type="common">Common tick</name>
    <name type="synonym">Acarus ricinus</name>
    <dbReference type="NCBI Taxonomy" id="34613"/>
    <lineage>
        <taxon>Eukaryota</taxon>
        <taxon>Metazoa</taxon>
        <taxon>Ecdysozoa</taxon>
        <taxon>Arthropoda</taxon>
        <taxon>Chelicerata</taxon>
        <taxon>Arachnida</taxon>
        <taxon>Acari</taxon>
        <taxon>Parasitiformes</taxon>
        <taxon>Ixodida</taxon>
        <taxon>Ixodoidea</taxon>
        <taxon>Ixodidae</taxon>
        <taxon>Ixodinae</taxon>
        <taxon>Ixodes</taxon>
    </lineage>
</organism>
<dbReference type="InterPro" id="IPR012674">
    <property type="entry name" value="Calycin"/>
</dbReference>
<evidence type="ECO:0000313" key="1">
    <source>
        <dbReference type="EMBL" id="JAA67956.1"/>
    </source>
</evidence>
<accession>A0A0K8RA43</accession>